<sequence length="179" mass="20179">MKNMLAFSGSNNSQSINHQLVEFVVRELGIEGTKIISLLQYEMPMYSEDYERKNGLPGMALALRQEISEATYLIISVNEHNGTLSAFFKNVIDWLSRVDRNFLAGKKILLMSTSPGQRGGTGALETCKQLLPRFGGEIIEHFSFPSFYANYDTESKQLTDEMILLGLREVLTTFAQQIN</sequence>
<keyword evidence="3" id="KW-1185">Reference proteome</keyword>
<reference evidence="3" key="1">
    <citation type="journal article" date="2019" name="Int. J. Syst. Evol. Microbiol.">
        <title>The Global Catalogue of Microorganisms (GCM) 10K type strain sequencing project: providing services to taxonomists for standard genome sequencing and annotation.</title>
        <authorList>
            <consortium name="The Broad Institute Genomics Platform"/>
            <consortium name="The Broad Institute Genome Sequencing Center for Infectious Disease"/>
            <person name="Wu L."/>
            <person name="Ma J."/>
        </authorList>
    </citation>
    <scope>NUCLEOTIDE SEQUENCE [LARGE SCALE GENOMIC DNA]</scope>
    <source>
        <strain evidence="3">KCTC 42423</strain>
    </source>
</reference>
<dbReference type="InterPro" id="IPR050712">
    <property type="entry name" value="NAD(P)H-dep_reductase"/>
</dbReference>
<evidence type="ECO:0000313" key="2">
    <source>
        <dbReference type="EMBL" id="MFD2593540.1"/>
    </source>
</evidence>
<evidence type="ECO:0000313" key="3">
    <source>
        <dbReference type="Proteomes" id="UP001597459"/>
    </source>
</evidence>
<dbReference type="PANTHER" id="PTHR30543">
    <property type="entry name" value="CHROMATE REDUCTASE"/>
    <property type="match status" value="1"/>
</dbReference>
<dbReference type="InterPro" id="IPR005025">
    <property type="entry name" value="FMN_Rdtase-like_dom"/>
</dbReference>
<dbReference type="EMBL" id="JBHULX010000048">
    <property type="protein sequence ID" value="MFD2593540.1"/>
    <property type="molecule type" value="Genomic_DNA"/>
</dbReference>
<comment type="caution">
    <text evidence="2">The sequence shown here is derived from an EMBL/GenBank/DDBJ whole genome shotgun (WGS) entry which is preliminary data.</text>
</comment>
<proteinExistence type="predicted"/>
<feature type="domain" description="NADPH-dependent FMN reductase-like" evidence="1">
    <location>
        <begin position="4"/>
        <end position="140"/>
    </location>
</feature>
<dbReference type="PANTHER" id="PTHR30543:SF21">
    <property type="entry name" value="NAD(P)H-DEPENDENT FMN REDUCTASE LOT6"/>
    <property type="match status" value="1"/>
</dbReference>
<dbReference type="InterPro" id="IPR029039">
    <property type="entry name" value="Flavoprotein-like_sf"/>
</dbReference>
<dbReference type="GO" id="GO:0016491">
    <property type="term" value="F:oxidoreductase activity"/>
    <property type="evidence" value="ECO:0007669"/>
    <property type="project" value="UniProtKB-KW"/>
</dbReference>
<dbReference type="SUPFAM" id="SSF52218">
    <property type="entry name" value="Flavoproteins"/>
    <property type="match status" value="1"/>
</dbReference>
<dbReference type="EC" id="1.-.-.-" evidence="2"/>
<dbReference type="RefSeq" id="WP_176030893.1">
    <property type="nucleotide sequence ID" value="NZ_JBHSJV010000001.1"/>
</dbReference>
<name>A0ABW5ND93_9FLAO</name>
<dbReference type="Proteomes" id="UP001597459">
    <property type="component" value="Unassembled WGS sequence"/>
</dbReference>
<dbReference type="Gene3D" id="3.40.50.360">
    <property type="match status" value="1"/>
</dbReference>
<protein>
    <submittedName>
        <fullName evidence="2">NADPH-dependent FMN reductase</fullName>
        <ecNumber evidence="2">1.-.-.-</ecNumber>
    </submittedName>
</protein>
<keyword evidence="2" id="KW-0560">Oxidoreductase</keyword>
<evidence type="ECO:0000259" key="1">
    <source>
        <dbReference type="Pfam" id="PF03358"/>
    </source>
</evidence>
<accession>A0ABW5ND93</accession>
<organism evidence="2 3">
    <name type="scientific">Aquimarina hainanensis</name>
    <dbReference type="NCBI Taxonomy" id="1578017"/>
    <lineage>
        <taxon>Bacteria</taxon>
        <taxon>Pseudomonadati</taxon>
        <taxon>Bacteroidota</taxon>
        <taxon>Flavobacteriia</taxon>
        <taxon>Flavobacteriales</taxon>
        <taxon>Flavobacteriaceae</taxon>
        <taxon>Aquimarina</taxon>
    </lineage>
</organism>
<dbReference type="Pfam" id="PF03358">
    <property type="entry name" value="FMN_red"/>
    <property type="match status" value="1"/>
</dbReference>
<gene>
    <name evidence="2" type="ORF">ACFSTE_22065</name>
</gene>